<evidence type="ECO:0000313" key="16">
    <source>
        <dbReference type="EMBL" id="KAF3852216.1"/>
    </source>
</evidence>
<keyword evidence="13" id="KW-0472">Membrane</keyword>
<dbReference type="PANTHER" id="PTHR33904">
    <property type="entry name" value="ESSENTIAL MCU REGULATOR, MITOCHONDRIAL"/>
    <property type="match status" value="1"/>
</dbReference>
<dbReference type="InterPro" id="IPR018782">
    <property type="entry name" value="MCU_reg"/>
</dbReference>
<keyword evidence="10" id="KW-1133">Transmembrane helix</keyword>
<keyword evidence="8 15" id="KW-0106">Calcium</keyword>
<keyword evidence="7 15" id="KW-0999">Mitochondrion inner membrane</keyword>
<evidence type="ECO:0000256" key="2">
    <source>
        <dbReference type="ARBA" id="ARBA00008958"/>
    </source>
</evidence>
<comment type="subcellular location">
    <subcellularLocation>
        <location evidence="1 15">Mitochondrion inner membrane</location>
        <topology evidence="1 15">Single-pass membrane protein</topology>
    </subcellularLocation>
</comment>
<evidence type="ECO:0000256" key="6">
    <source>
        <dbReference type="ARBA" id="ARBA00022692"/>
    </source>
</evidence>
<dbReference type="Pfam" id="PF10161">
    <property type="entry name" value="DDDD"/>
    <property type="match status" value="1"/>
</dbReference>
<sequence length="371" mass="40733">MGKMASSALRLRLFTQNAGKISRNVGSKTSNISRSTQSRTVVSTSSGAILPKPEKTPFGLIRMTAVVVPFLYVGTLISKNFAALLEEHDIFCSVSQSQVFVEGARLQLAATPHVTQLHVGLLITLLLNLPRMFLLQLLKCFLMGGLHGFKSGPAGGPGATGAVHLYPHGCTLPLNALHLLSKRKGLRTTQSHCLHDLTVFRNFQTQGSHKTVLTCICGHSADARSSTFEDLCHAMLPYSIIRTHPPVSPGPLVPARAQTLVPPPQTCKLLLGLQLDRRDISQYNVVVYGAFSFGRVQPGHISVILTVSLWAERSAPLGTVPLMWRAEGWQNEDSDCGPDSTRRSKCHSRHHYWLCWSPQKGHEDHHLRPGW</sequence>
<organism evidence="16 17">
    <name type="scientific">Dissostichus mawsoni</name>
    <name type="common">Antarctic cod</name>
    <dbReference type="NCBI Taxonomy" id="36200"/>
    <lineage>
        <taxon>Eukaryota</taxon>
        <taxon>Metazoa</taxon>
        <taxon>Chordata</taxon>
        <taxon>Craniata</taxon>
        <taxon>Vertebrata</taxon>
        <taxon>Euteleostomi</taxon>
        <taxon>Actinopterygii</taxon>
        <taxon>Neopterygii</taxon>
        <taxon>Teleostei</taxon>
        <taxon>Neoteleostei</taxon>
        <taxon>Acanthomorphata</taxon>
        <taxon>Eupercaria</taxon>
        <taxon>Perciformes</taxon>
        <taxon>Notothenioidei</taxon>
        <taxon>Nototheniidae</taxon>
        <taxon>Dissostichus</taxon>
    </lineage>
</organism>
<comment type="caution">
    <text evidence="16">The sequence shown here is derived from an EMBL/GenBank/DDBJ whole genome shotgun (WGS) entry which is preliminary data.</text>
</comment>
<comment type="similarity">
    <text evidence="2 15">Belongs to the SMDT1/EMRE family.</text>
</comment>
<keyword evidence="11 15" id="KW-0406">Ion transport</keyword>
<keyword evidence="12 15" id="KW-0496">Mitochondrion</keyword>
<gene>
    <name evidence="16" type="ORF">F7725_005571</name>
</gene>
<dbReference type="OrthoDB" id="10039145at2759"/>
<evidence type="ECO:0000256" key="15">
    <source>
        <dbReference type="RuleBase" id="RU369077"/>
    </source>
</evidence>
<evidence type="ECO:0000256" key="9">
    <source>
        <dbReference type="ARBA" id="ARBA00022946"/>
    </source>
</evidence>
<evidence type="ECO:0000256" key="13">
    <source>
        <dbReference type="ARBA" id="ARBA00023136"/>
    </source>
</evidence>
<evidence type="ECO:0000256" key="1">
    <source>
        <dbReference type="ARBA" id="ARBA00004434"/>
    </source>
</evidence>
<evidence type="ECO:0000256" key="8">
    <source>
        <dbReference type="ARBA" id="ARBA00022837"/>
    </source>
</evidence>
<evidence type="ECO:0000256" key="4">
    <source>
        <dbReference type="ARBA" id="ARBA00022448"/>
    </source>
</evidence>
<evidence type="ECO:0000256" key="10">
    <source>
        <dbReference type="ARBA" id="ARBA00022989"/>
    </source>
</evidence>
<evidence type="ECO:0000313" key="17">
    <source>
        <dbReference type="Proteomes" id="UP000518266"/>
    </source>
</evidence>
<comment type="function">
    <text evidence="15">Essential regulatory subunit of the mitochondrial calcium uniporter complex (uniplex), a complex that mediates calcium uptake into mitochondria.</text>
</comment>
<protein>
    <recommendedName>
        <fullName evidence="3 15">Essential MCU regulator, mitochondrial</fullName>
    </recommendedName>
    <alternativeName>
        <fullName evidence="14 15">Single-pass membrane protein with aspartate-rich tail 1, mitochondrial</fullName>
    </alternativeName>
</protein>
<keyword evidence="5 15" id="KW-0109">Calcium transport</keyword>
<dbReference type="GO" id="GO:0051560">
    <property type="term" value="P:mitochondrial calcium ion homeostasis"/>
    <property type="evidence" value="ECO:0007669"/>
    <property type="project" value="UniProtKB-UniRule"/>
</dbReference>
<evidence type="ECO:0000256" key="7">
    <source>
        <dbReference type="ARBA" id="ARBA00022792"/>
    </source>
</evidence>
<evidence type="ECO:0000256" key="14">
    <source>
        <dbReference type="ARBA" id="ARBA00031235"/>
    </source>
</evidence>
<evidence type="ECO:0000256" key="3">
    <source>
        <dbReference type="ARBA" id="ARBA00022180"/>
    </source>
</evidence>
<keyword evidence="6" id="KW-0812">Transmembrane</keyword>
<dbReference type="GO" id="GO:0036444">
    <property type="term" value="P:calcium import into the mitochondrion"/>
    <property type="evidence" value="ECO:0007669"/>
    <property type="project" value="UniProtKB-UniRule"/>
</dbReference>
<name>A0A7J5YRT3_DISMA</name>
<keyword evidence="17" id="KW-1185">Reference proteome</keyword>
<evidence type="ECO:0000256" key="5">
    <source>
        <dbReference type="ARBA" id="ARBA00022568"/>
    </source>
</evidence>
<reference evidence="16 17" key="1">
    <citation type="submission" date="2020-03" db="EMBL/GenBank/DDBJ databases">
        <title>Dissostichus mawsoni Genome sequencing and assembly.</title>
        <authorList>
            <person name="Park H."/>
        </authorList>
    </citation>
    <scope>NUCLEOTIDE SEQUENCE [LARGE SCALE GENOMIC DNA]</scope>
    <source>
        <strain evidence="16">DM0001</strain>
        <tissue evidence="16">Muscle</tissue>
    </source>
</reference>
<keyword evidence="4 15" id="KW-0813">Transport</keyword>
<keyword evidence="9 15" id="KW-0809">Transit peptide</keyword>
<dbReference type="PANTHER" id="PTHR33904:SF1">
    <property type="entry name" value="ESSENTIAL MCU REGULATOR, MITOCHONDRIAL"/>
    <property type="match status" value="1"/>
</dbReference>
<dbReference type="AlphaFoldDB" id="A0A7J5YRT3"/>
<dbReference type="EMBL" id="JAAKFY010000009">
    <property type="protein sequence ID" value="KAF3852216.1"/>
    <property type="molecule type" value="Genomic_DNA"/>
</dbReference>
<dbReference type="Proteomes" id="UP000518266">
    <property type="component" value="Unassembled WGS sequence"/>
</dbReference>
<evidence type="ECO:0000256" key="11">
    <source>
        <dbReference type="ARBA" id="ARBA00023065"/>
    </source>
</evidence>
<accession>A0A7J5YRT3</accession>
<proteinExistence type="inferred from homology"/>
<dbReference type="GO" id="GO:1990246">
    <property type="term" value="C:uniplex complex"/>
    <property type="evidence" value="ECO:0007669"/>
    <property type="project" value="UniProtKB-UniRule"/>
</dbReference>
<comment type="subunit">
    <text evidence="15">Component of the uniplex complex. Interacts (via the transmembrane region) with MCU (via the first transmembrane region); the interaction is direct.</text>
</comment>
<evidence type="ECO:0000256" key="12">
    <source>
        <dbReference type="ARBA" id="ARBA00023128"/>
    </source>
</evidence>